<proteinExistence type="predicted"/>
<name>A0AC34GCF6_9BILA</name>
<sequence>MEYEMDQGVGSIPLSSRGRDDVAAPALIPPLLPPPQPRSAKVLRGGFNGARMFVEVGVGSIPLSSLGRDDVFAAAAPALLPPPQPRSAKVLRGGFKGARMFVDAVFEDVVVGRRHR</sequence>
<protein>
    <submittedName>
        <fullName evidence="2">Uncharacterized protein</fullName>
    </submittedName>
</protein>
<organism evidence="1 2">
    <name type="scientific">Panagrolaimus sp. ES5</name>
    <dbReference type="NCBI Taxonomy" id="591445"/>
    <lineage>
        <taxon>Eukaryota</taxon>
        <taxon>Metazoa</taxon>
        <taxon>Ecdysozoa</taxon>
        <taxon>Nematoda</taxon>
        <taxon>Chromadorea</taxon>
        <taxon>Rhabditida</taxon>
        <taxon>Tylenchina</taxon>
        <taxon>Panagrolaimomorpha</taxon>
        <taxon>Panagrolaimoidea</taxon>
        <taxon>Panagrolaimidae</taxon>
        <taxon>Panagrolaimus</taxon>
    </lineage>
</organism>
<reference evidence="2" key="1">
    <citation type="submission" date="2022-11" db="UniProtKB">
        <authorList>
            <consortium name="WormBaseParasite"/>
        </authorList>
    </citation>
    <scope>IDENTIFICATION</scope>
</reference>
<dbReference type="Proteomes" id="UP000887579">
    <property type="component" value="Unplaced"/>
</dbReference>
<accession>A0AC34GCF6</accession>
<dbReference type="WBParaSite" id="ES5_v2.g27405.t1">
    <property type="protein sequence ID" value="ES5_v2.g27405.t1"/>
    <property type="gene ID" value="ES5_v2.g27405"/>
</dbReference>
<evidence type="ECO:0000313" key="2">
    <source>
        <dbReference type="WBParaSite" id="ES5_v2.g27405.t1"/>
    </source>
</evidence>
<evidence type="ECO:0000313" key="1">
    <source>
        <dbReference type="Proteomes" id="UP000887579"/>
    </source>
</evidence>